<dbReference type="Pfam" id="PF26557">
    <property type="entry name" value="Cullin_AB"/>
    <property type="match status" value="1"/>
</dbReference>
<gene>
    <name evidence="14" type="primary">Cul2</name>
    <name evidence="14" type="ORF">Bhyg_01444</name>
</gene>
<dbReference type="Gene3D" id="1.10.10.10">
    <property type="entry name" value="Winged helix-like DNA-binding domain superfamily/Winged helix DNA-binding domain"/>
    <property type="match status" value="1"/>
</dbReference>
<dbReference type="InterPro" id="IPR059120">
    <property type="entry name" value="Cullin-like_AB"/>
</dbReference>
<evidence type="ECO:0000256" key="7">
    <source>
        <dbReference type="ARBA" id="ARBA00022843"/>
    </source>
</evidence>
<dbReference type="GO" id="GO:0031625">
    <property type="term" value="F:ubiquitin protein ligase binding"/>
    <property type="evidence" value="ECO:0007669"/>
    <property type="project" value="InterPro"/>
</dbReference>
<dbReference type="GO" id="GO:0006511">
    <property type="term" value="P:ubiquitin-dependent protein catabolic process"/>
    <property type="evidence" value="ECO:0007669"/>
    <property type="project" value="InterPro"/>
</dbReference>
<dbReference type="AlphaFoldDB" id="A0A9Q0N9I8"/>
<organism evidence="14 15">
    <name type="scientific">Pseudolycoriella hygida</name>
    <dbReference type="NCBI Taxonomy" id="35572"/>
    <lineage>
        <taxon>Eukaryota</taxon>
        <taxon>Metazoa</taxon>
        <taxon>Ecdysozoa</taxon>
        <taxon>Arthropoda</taxon>
        <taxon>Hexapoda</taxon>
        <taxon>Insecta</taxon>
        <taxon>Pterygota</taxon>
        <taxon>Neoptera</taxon>
        <taxon>Endopterygota</taxon>
        <taxon>Diptera</taxon>
        <taxon>Nematocera</taxon>
        <taxon>Sciaroidea</taxon>
        <taxon>Sciaridae</taxon>
        <taxon>Pseudolycoriella</taxon>
    </lineage>
</organism>
<name>A0A9Q0N9I8_9DIPT</name>
<dbReference type="SUPFAM" id="SSF75632">
    <property type="entry name" value="Cullin homology domain"/>
    <property type="match status" value="1"/>
</dbReference>
<keyword evidence="15" id="KW-1185">Reference proteome</keyword>
<evidence type="ECO:0000259" key="13">
    <source>
        <dbReference type="PROSITE" id="PS50069"/>
    </source>
</evidence>
<accession>A0A9Q0N9I8</accession>
<keyword evidence="4" id="KW-1017">Isopeptide bond</keyword>
<dbReference type="Pfam" id="PF10557">
    <property type="entry name" value="Cullin_Nedd8"/>
    <property type="match status" value="1"/>
</dbReference>
<dbReference type="FunFam" id="1.10.10.10:FF:000014">
    <property type="entry name" value="Cullin 1"/>
    <property type="match status" value="1"/>
</dbReference>
<dbReference type="Proteomes" id="UP001151699">
    <property type="component" value="Chromosome A"/>
</dbReference>
<sequence>MSLKPKKVDFDQTWQELRETVKEVITLGNVERSIWNHRFGDVYSLCVALPVPFADRLYQETKQFLENHVQNFLATQVAPPGRIDEDNFSHDITGSLLHRYYIAWNEYSKGIGYLNFLYQYLNQQHIKKQRMSEAEIIYGSVNFETQELMEIGELGLDIWRVYMIQSLGDQLVKQILDGIREDRLGSNLNPKSDEILYGAIQSFVQVQDYQKKGNLKMYQELFETPMLEASGEFYRSEALRLLQKCSVSQYMDEVIKKLEEENRRAQKYLHTSSISKLRKQCEERMITDHSEFLYSECKEMVSQEKRTDLSNMYTLLKPIPDGLKILIQTFLDHIKNEGIETISTLKGDNIHIQFVENMLQVHHKYEELIAHTFKNDPLFLSALDKACANVINKRINEKQTCRSAELVAKYCDSLLKKSKSTESEIDSKLTNSITIFKYIEDKDIYQKFYSRMLAKRLIHELSQSMDAEEAMINRLKQACGYEFTNKLHRMFTDISVSTDLNNKFNSSLKDTCGELGVNLSIKVLQAGAWPLGPTQVVIPFSIPPEFERSIRMYENFYHKNFNGRKLTWLHHLCHGELKTTYLSKEYIIIMQTYQMAMLLLFETVNEMTCKEMQETLQLTAETFQKHLQGLLESKLITTSSEELEDDTIVKLNLDYSNKRTKFKITAAMQKETPQEVEHTLSSVDEDRKLYLQAAIVRIMKSRKILKHNALIQEILSQSKVSFAPSISMIKKCIESLIDKQYIERTASAGDEYSYVA</sequence>
<dbReference type="FunFam" id="1.20.1310.10:FF:000012">
    <property type="entry name" value="Cullin 2"/>
    <property type="match status" value="1"/>
</dbReference>
<comment type="subcellular location">
    <subcellularLocation>
        <location evidence="1">Nucleus</location>
    </subcellularLocation>
</comment>
<dbReference type="InterPro" id="IPR001373">
    <property type="entry name" value="Cullin_N"/>
</dbReference>
<evidence type="ECO:0000256" key="3">
    <source>
        <dbReference type="ARBA" id="ARBA00006019"/>
    </source>
</evidence>
<dbReference type="InterPro" id="IPR016159">
    <property type="entry name" value="Cullin_repeat-like_dom_sf"/>
</dbReference>
<keyword evidence="9" id="KW-0539">Nucleus</keyword>
<comment type="caution">
    <text evidence="14">The sequence shown here is derived from an EMBL/GenBank/DDBJ whole genome shotgun (WGS) entry which is preliminary data.</text>
</comment>
<keyword evidence="8" id="KW-0007">Acetylation</keyword>
<evidence type="ECO:0000256" key="11">
    <source>
        <dbReference type="PROSITE-ProRule" id="PRU00330"/>
    </source>
</evidence>
<dbReference type="SUPFAM" id="SSF46785">
    <property type="entry name" value="Winged helix' DNA-binding domain"/>
    <property type="match status" value="1"/>
</dbReference>
<dbReference type="Gene3D" id="3.30.230.130">
    <property type="entry name" value="Cullin, Chain C, Domain 2"/>
    <property type="match status" value="1"/>
</dbReference>
<dbReference type="SMART" id="SM00182">
    <property type="entry name" value="CULLIN"/>
    <property type="match status" value="1"/>
</dbReference>
<evidence type="ECO:0000256" key="10">
    <source>
        <dbReference type="ARBA" id="ARBA00069610"/>
    </source>
</evidence>
<dbReference type="InterPro" id="IPR036388">
    <property type="entry name" value="WH-like_DNA-bd_sf"/>
</dbReference>
<evidence type="ECO:0000256" key="5">
    <source>
        <dbReference type="ARBA" id="ARBA00022553"/>
    </source>
</evidence>
<evidence type="ECO:0000313" key="14">
    <source>
        <dbReference type="EMBL" id="KAJ6646233.1"/>
    </source>
</evidence>
<evidence type="ECO:0000256" key="6">
    <source>
        <dbReference type="ARBA" id="ARBA00022786"/>
    </source>
</evidence>
<dbReference type="InterPro" id="IPR016157">
    <property type="entry name" value="Cullin_CS"/>
</dbReference>
<dbReference type="InterPro" id="IPR036317">
    <property type="entry name" value="Cullin_homology_sf"/>
</dbReference>
<evidence type="ECO:0000256" key="1">
    <source>
        <dbReference type="ARBA" id="ARBA00004123"/>
    </source>
</evidence>
<dbReference type="PROSITE" id="PS50069">
    <property type="entry name" value="CULLIN_2"/>
    <property type="match status" value="1"/>
</dbReference>
<dbReference type="FunFam" id="3.30.230.130:FF:000003">
    <property type="entry name" value="Cullin 2"/>
    <property type="match status" value="1"/>
</dbReference>
<dbReference type="InterPro" id="IPR036390">
    <property type="entry name" value="WH_DNA-bd_sf"/>
</dbReference>
<evidence type="ECO:0000256" key="8">
    <source>
        <dbReference type="ARBA" id="ARBA00022990"/>
    </source>
</evidence>
<protein>
    <recommendedName>
        <fullName evidence="10">Cullin-2</fullName>
    </recommendedName>
</protein>
<dbReference type="OrthoDB" id="27073at2759"/>
<evidence type="ECO:0000256" key="4">
    <source>
        <dbReference type="ARBA" id="ARBA00022499"/>
    </source>
</evidence>
<comment type="pathway">
    <text evidence="2">Protein modification; protein ubiquitination.</text>
</comment>
<evidence type="ECO:0000313" key="15">
    <source>
        <dbReference type="Proteomes" id="UP001151699"/>
    </source>
</evidence>
<dbReference type="PANTHER" id="PTHR11932">
    <property type="entry name" value="CULLIN"/>
    <property type="match status" value="1"/>
</dbReference>
<dbReference type="FunFam" id="1.20.1310.10:FF:000016">
    <property type="entry name" value="Cullin 2"/>
    <property type="match status" value="1"/>
</dbReference>
<dbReference type="GO" id="GO:0031981">
    <property type="term" value="C:nuclear lumen"/>
    <property type="evidence" value="ECO:0007669"/>
    <property type="project" value="UniProtKB-ARBA"/>
</dbReference>
<dbReference type="Gene3D" id="1.20.1310.10">
    <property type="entry name" value="Cullin Repeats"/>
    <property type="match status" value="4"/>
</dbReference>
<dbReference type="SUPFAM" id="SSF74788">
    <property type="entry name" value="Cullin repeat-like"/>
    <property type="match status" value="1"/>
</dbReference>
<dbReference type="InterPro" id="IPR045093">
    <property type="entry name" value="Cullin"/>
</dbReference>
<dbReference type="EMBL" id="WJQU01000001">
    <property type="protein sequence ID" value="KAJ6646233.1"/>
    <property type="molecule type" value="Genomic_DNA"/>
</dbReference>
<dbReference type="GO" id="GO:0031462">
    <property type="term" value="C:Cul2-RING ubiquitin ligase complex"/>
    <property type="evidence" value="ECO:0007669"/>
    <property type="project" value="UniProtKB-ARBA"/>
</dbReference>
<keyword evidence="5" id="KW-0597">Phosphoprotein</keyword>
<evidence type="ECO:0000256" key="9">
    <source>
        <dbReference type="ARBA" id="ARBA00023242"/>
    </source>
</evidence>
<dbReference type="Pfam" id="PF00888">
    <property type="entry name" value="Cullin"/>
    <property type="match status" value="1"/>
</dbReference>
<reference evidence="14" key="1">
    <citation type="submission" date="2022-07" db="EMBL/GenBank/DDBJ databases">
        <authorList>
            <person name="Trinca V."/>
            <person name="Uliana J.V.C."/>
            <person name="Torres T.T."/>
            <person name="Ward R.J."/>
            <person name="Monesi N."/>
        </authorList>
    </citation>
    <scope>NUCLEOTIDE SEQUENCE</scope>
    <source>
        <strain evidence="14">HSMRA1968</strain>
        <tissue evidence="14">Whole embryos</tissue>
    </source>
</reference>
<keyword evidence="6" id="KW-0833">Ubl conjugation pathway</keyword>
<proteinExistence type="inferred from homology"/>
<comment type="similarity">
    <text evidence="3 11 12">Belongs to the cullin family.</text>
</comment>
<feature type="domain" description="Cullin family profile" evidence="13">
    <location>
        <begin position="402"/>
        <end position="631"/>
    </location>
</feature>
<dbReference type="InterPro" id="IPR019559">
    <property type="entry name" value="Cullin_neddylation_domain"/>
</dbReference>
<evidence type="ECO:0000256" key="12">
    <source>
        <dbReference type="RuleBase" id="RU003829"/>
    </source>
</evidence>
<dbReference type="InterPro" id="IPR016158">
    <property type="entry name" value="Cullin_homology"/>
</dbReference>
<evidence type="ECO:0000256" key="2">
    <source>
        <dbReference type="ARBA" id="ARBA00004906"/>
    </source>
</evidence>
<dbReference type="SMART" id="SM00884">
    <property type="entry name" value="Cullin_Nedd8"/>
    <property type="match status" value="1"/>
</dbReference>
<dbReference type="PROSITE" id="PS01256">
    <property type="entry name" value="CULLIN_1"/>
    <property type="match status" value="1"/>
</dbReference>
<dbReference type="FunFam" id="1.20.1310.10:FF:000022">
    <property type="entry name" value="Cullin-2 isoform 2"/>
    <property type="match status" value="1"/>
</dbReference>
<keyword evidence="7" id="KW-0832">Ubl conjugation</keyword>